<dbReference type="Pfam" id="PF00994">
    <property type="entry name" value="MoCF_biosynth"/>
    <property type="match status" value="1"/>
</dbReference>
<accession>A0A2K3UUU3</accession>
<evidence type="ECO:0000256" key="4">
    <source>
        <dbReference type="ARBA" id="ARBA00015262"/>
    </source>
</evidence>
<dbReference type="GO" id="GO:0006777">
    <property type="term" value="P:Mo-molybdopterin cofactor biosynthetic process"/>
    <property type="evidence" value="ECO:0007669"/>
    <property type="project" value="InterPro"/>
</dbReference>
<dbReference type="OrthoDB" id="9784492at2"/>
<dbReference type="EMBL" id="PPPD01000001">
    <property type="protein sequence ID" value="PNY80306.1"/>
    <property type="molecule type" value="Genomic_DNA"/>
</dbReference>
<sequence length="269" mass="27646">MTDTHLKTADLSGTGGPADQTSAPGTAPATGQTSGQTPGQTPAQASAQQHRDAAPRSARVAVVTISDTRTAETDTSGQYLMEQLRAGGHEVVGYRVVKDDAVEIRAALVQYAREAQIVLSSGGTGITGRDVTVPVVESLLTKQIPGFGELFRMLSYQQVGGAAMLSRAVGGLCRGAAVFAMPGSLNAVKTAWEGILRDELSHLVFELERHGQPGVTQTGVEPLPAAPAPAYVSLERPPLAPLPGGFPQPGTGGGVAAGLGRHKKGDGRP</sequence>
<comment type="caution">
    <text evidence="7">The sequence shown here is derived from an EMBL/GenBank/DDBJ whole genome shotgun (WGS) entry which is preliminary data.</text>
</comment>
<dbReference type="Proteomes" id="UP000236379">
    <property type="component" value="Unassembled WGS sequence"/>
</dbReference>
<keyword evidence="8" id="KW-1185">Reference proteome</keyword>
<evidence type="ECO:0000259" key="6">
    <source>
        <dbReference type="SMART" id="SM00852"/>
    </source>
</evidence>
<evidence type="ECO:0000313" key="8">
    <source>
        <dbReference type="Proteomes" id="UP000236379"/>
    </source>
</evidence>
<dbReference type="GO" id="GO:0005829">
    <property type="term" value="C:cytosol"/>
    <property type="evidence" value="ECO:0007669"/>
    <property type="project" value="TreeGrafter"/>
</dbReference>
<dbReference type="RefSeq" id="WP_103309770.1">
    <property type="nucleotide sequence ID" value="NZ_PPPD01000001.1"/>
</dbReference>
<dbReference type="PANTHER" id="PTHR43232:SF2">
    <property type="entry name" value="MOLYBDENUM COFACTOR BIOSYNTHESIS PROTEIN B"/>
    <property type="match status" value="1"/>
</dbReference>
<evidence type="ECO:0000313" key="7">
    <source>
        <dbReference type="EMBL" id="PNY80306.1"/>
    </source>
</evidence>
<dbReference type="Gene3D" id="3.40.980.10">
    <property type="entry name" value="MoaB/Mog-like domain"/>
    <property type="match status" value="1"/>
</dbReference>
<feature type="compositionally biased region" description="Low complexity" evidence="5">
    <location>
        <begin position="28"/>
        <end position="44"/>
    </location>
</feature>
<feature type="region of interest" description="Disordered" evidence="5">
    <location>
        <begin position="234"/>
        <end position="269"/>
    </location>
</feature>
<dbReference type="InterPro" id="IPR012245">
    <property type="entry name" value="MoaB"/>
</dbReference>
<dbReference type="NCBIfam" id="TIGR00177">
    <property type="entry name" value="molyb_syn"/>
    <property type="match status" value="1"/>
</dbReference>
<feature type="domain" description="MoaB/Mog" evidence="6">
    <location>
        <begin position="61"/>
        <end position="203"/>
    </location>
</feature>
<protein>
    <recommendedName>
        <fullName evidence="4">Molybdenum cofactor biosynthesis protein B</fullName>
    </recommendedName>
</protein>
<dbReference type="PANTHER" id="PTHR43232">
    <property type="entry name" value="MOLYBDENUM COFACTOR BIOSYNTHESIS PROTEIN B"/>
    <property type="match status" value="1"/>
</dbReference>
<feature type="compositionally biased region" description="Basic residues" evidence="5">
    <location>
        <begin position="260"/>
        <end position="269"/>
    </location>
</feature>
<reference evidence="7 8" key="1">
    <citation type="submission" date="2018-01" db="EMBL/GenBank/DDBJ databases">
        <title>Deinococcus koreensis sp. nov., a radiation-resistant bacterium isolated from river water.</title>
        <authorList>
            <person name="Choi A."/>
        </authorList>
    </citation>
    <scope>NUCLEOTIDE SEQUENCE [LARGE SCALE GENOMIC DNA]</scope>
    <source>
        <strain evidence="7 8">SJW1-2</strain>
    </source>
</reference>
<evidence type="ECO:0000256" key="2">
    <source>
        <dbReference type="ARBA" id="ARBA00005046"/>
    </source>
</evidence>
<feature type="region of interest" description="Disordered" evidence="5">
    <location>
        <begin position="1"/>
        <end position="59"/>
    </location>
</feature>
<name>A0A2K3UUU3_9DEIO</name>
<gene>
    <name evidence="7" type="ORF">CVO96_02035</name>
</gene>
<dbReference type="InterPro" id="IPR036425">
    <property type="entry name" value="MoaB/Mog-like_dom_sf"/>
</dbReference>
<comment type="pathway">
    <text evidence="2">Cofactor biosynthesis; molybdopterin biosynthesis.</text>
</comment>
<organism evidence="7 8">
    <name type="scientific">Deinococcus koreensis</name>
    <dbReference type="NCBI Taxonomy" id="2054903"/>
    <lineage>
        <taxon>Bacteria</taxon>
        <taxon>Thermotogati</taxon>
        <taxon>Deinococcota</taxon>
        <taxon>Deinococci</taxon>
        <taxon>Deinococcales</taxon>
        <taxon>Deinococcaceae</taxon>
        <taxon>Deinococcus</taxon>
    </lineage>
</organism>
<evidence type="ECO:0000256" key="1">
    <source>
        <dbReference type="ARBA" id="ARBA00003487"/>
    </source>
</evidence>
<comment type="function">
    <text evidence="1">May be involved in the biosynthesis of molybdopterin.</text>
</comment>
<evidence type="ECO:0000256" key="5">
    <source>
        <dbReference type="SAM" id="MobiDB-lite"/>
    </source>
</evidence>
<comment type="similarity">
    <text evidence="3">Belongs to the MoaB/Mog family.</text>
</comment>
<dbReference type="InterPro" id="IPR001453">
    <property type="entry name" value="MoaB/Mog_dom"/>
</dbReference>
<proteinExistence type="inferred from homology"/>
<dbReference type="SUPFAM" id="SSF53218">
    <property type="entry name" value="Molybdenum cofactor biosynthesis proteins"/>
    <property type="match status" value="1"/>
</dbReference>
<dbReference type="AlphaFoldDB" id="A0A2K3UUU3"/>
<dbReference type="CDD" id="cd00886">
    <property type="entry name" value="MogA_MoaB"/>
    <property type="match status" value="1"/>
</dbReference>
<dbReference type="SMART" id="SM00852">
    <property type="entry name" value="MoCF_biosynth"/>
    <property type="match status" value="1"/>
</dbReference>
<dbReference type="FunFam" id="3.40.980.10:FF:000006">
    <property type="entry name" value="Molybdenum cofactor biosynthesis protein B"/>
    <property type="match status" value="1"/>
</dbReference>
<evidence type="ECO:0000256" key="3">
    <source>
        <dbReference type="ARBA" id="ARBA00006112"/>
    </source>
</evidence>